<keyword evidence="2" id="KW-1185">Reference proteome</keyword>
<dbReference type="HOGENOM" id="CLU_1326893_0_0_1"/>
<proteinExistence type="predicted"/>
<gene>
    <name evidence="1" type="ORF">GMDG_07260</name>
</gene>
<dbReference type="VEuPathDB" id="FungiDB:GMDG_07260"/>
<dbReference type="EMBL" id="GL573378">
    <property type="protein sequence ID" value="ELR05277.1"/>
    <property type="molecule type" value="Genomic_DNA"/>
</dbReference>
<organism evidence="1 2">
    <name type="scientific">Pseudogymnoascus destructans (strain ATCC MYA-4855 / 20631-21)</name>
    <name type="common">Bat white-nose syndrome fungus</name>
    <name type="synonym">Geomyces destructans</name>
    <dbReference type="NCBI Taxonomy" id="658429"/>
    <lineage>
        <taxon>Eukaryota</taxon>
        <taxon>Fungi</taxon>
        <taxon>Dikarya</taxon>
        <taxon>Ascomycota</taxon>
        <taxon>Pezizomycotina</taxon>
        <taxon>Leotiomycetes</taxon>
        <taxon>Thelebolales</taxon>
        <taxon>Thelebolaceae</taxon>
        <taxon>Pseudogymnoascus</taxon>
    </lineage>
</organism>
<dbReference type="Proteomes" id="UP000011064">
    <property type="component" value="Unassembled WGS sequence"/>
</dbReference>
<reference evidence="2" key="1">
    <citation type="submission" date="2010-09" db="EMBL/GenBank/DDBJ databases">
        <title>The genome sequence of Geomyces destructans 20631-21.</title>
        <authorList>
            <consortium name="The Broad Institute Genome Sequencing Platform"/>
            <person name="Cuomo C.A."/>
            <person name="Blehert D.S."/>
            <person name="Lorch J.M."/>
            <person name="Young S.K."/>
            <person name="Zeng Q."/>
            <person name="Gargeya S."/>
            <person name="Fitzgerald M."/>
            <person name="Haas B."/>
            <person name="Abouelleil A."/>
            <person name="Alvarado L."/>
            <person name="Arachchi H.M."/>
            <person name="Berlin A."/>
            <person name="Brown A."/>
            <person name="Chapman S.B."/>
            <person name="Chen Z."/>
            <person name="Dunbar C."/>
            <person name="Freedman E."/>
            <person name="Gearin G."/>
            <person name="Gellesch M."/>
            <person name="Goldberg J."/>
            <person name="Griggs A."/>
            <person name="Gujja S."/>
            <person name="Heiman D."/>
            <person name="Howarth C."/>
            <person name="Larson L."/>
            <person name="Lui A."/>
            <person name="MacDonald P.J.P."/>
            <person name="Montmayeur A."/>
            <person name="Murphy C."/>
            <person name="Neiman D."/>
            <person name="Pearson M."/>
            <person name="Priest M."/>
            <person name="Roberts A."/>
            <person name="Saif S."/>
            <person name="Shea T."/>
            <person name="Shenoy N."/>
            <person name="Sisk P."/>
            <person name="Stolte C."/>
            <person name="Sykes S."/>
            <person name="Wortman J."/>
            <person name="Nusbaum C."/>
            <person name="Birren B."/>
        </authorList>
    </citation>
    <scope>NUCLEOTIDE SEQUENCE [LARGE SCALE GENOMIC DNA]</scope>
    <source>
        <strain evidence="2">ATCC MYA-4855 / 20631-21</strain>
    </source>
</reference>
<name>L8FWK5_PSED2</name>
<sequence>MMIPPFHSVSVPPFDVHWSRRGATWFVSYCNGRDGMGYLTHCSTKADGGGCGYPVVRPGGDGRGRHGQGCFTGLWLAHFCSLVVYRLGWSGPFKYRDGRIGREGREGGGEANSSFYGSAAWIRGLMVYGLQRYKLQHNARSLTRLADRPAEIAESDGENFNSSFPPYGQMLCAKLAKKPCRCATPSGPFRPSVAHGNVVPCHRPDAE</sequence>
<evidence type="ECO:0000313" key="2">
    <source>
        <dbReference type="Proteomes" id="UP000011064"/>
    </source>
</evidence>
<accession>L8FWK5</accession>
<protein>
    <submittedName>
        <fullName evidence="1">Uncharacterized protein</fullName>
    </submittedName>
</protein>
<dbReference type="InParanoid" id="L8FWK5"/>
<evidence type="ECO:0000313" key="1">
    <source>
        <dbReference type="EMBL" id="ELR05277.1"/>
    </source>
</evidence>
<dbReference type="AlphaFoldDB" id="L8FWK5"/>